<dbReference type="SUPFAM" id="SSF55811">
    <property type="entry name" value="Nudix"/>
    <property type="match status" value="1"/>
</dbReference>
<evidence type="ECO:0000256" key="1">
    <source>
        <dbReference type="SAM" id="MobiDB-lite"/>
    </source>
</evidence>
<dbReference type="PANTHER" id="PTHR36395">
    <property type="entry name" value="RING-H2 ZINC FINGER PROTEIN"/>
    <property type="match status" value="1"/>
</dbReference>
<dbReference type="Gene3D" id="3.90.79.10">
    <property type="entry name" value="Nucleoside Triphosphate Pyrophosphohydrolase"/>
    <property type="match status" value="1"/>
</dbReference>
<accession>A0A5B7BM95</accession>
<feature type="compositionally biased region" description="Polar residues" evidence="1">
    <location>
        <begin position="20"/>
        <end position="31"/>
    </location>
</feature>
<feature type="region of interest" description="Disordered" evidence="1">
    <location>
        <begin position="1"/>
        <end position="36"/>
    </location>
</feature>
<dbReference type="InterPro" id="IPR015797">
    <property type="entry name" value="NUDIX_hydrolase-like_dom_sf"/>
</dbReference>
<sequence length="308" mass="34413">MSPAPPPPPPSPPPLPPPITESSNLNHPSNSYRHHLHKKPTSLPDFILTAFSLFIIFSSSSKPNNLLYKFPPPLCFPQNPRRFFRNPIMSQTNRKNPNHHFATPQSLSEWLRPRLPSDSFASWGVKPGTKNVHNLWLELSEGETSLADSTPPVRTVDVVIVRIIRKDGRVLVESHQELSDGTVRNRSRPLSEKMKPGETVEAAVVRAVKEELGSIIWGSSGNCDASGILRIVPNSYTKKVEERVSASYPGLPACYVLHSVDAQMDGLPDSEFCTEEGEEYEDSDEKKVADKAISCKKHYWKWVDSDSV</sequence>
<protein>
    <submittedName>
        <fullName evidence="2">Uncharacterized protein</fullName>
    </submittedName>
</protein>
<feature type="compositionally biased region" description="Pro residues" evidence="1">
    <location>
        <begin position="1"/>
        <end position="19"/>
    </location>
</feature>
<name>A0A5B7BM95_DAVIN</name>
<organism evidence="2">
    <name type="scientific">Davidia involucrata</name>
    <name type="common">Dove tree</name>
    <dbReference type="NCBI Taxonomy" id="16924"/>
    <lineage>
        <taxon>Eukaryota</taxon>
        <taxon>Viridiplantae</taxon>
        <taxon>Streptophyta</taxon>
        <taxon>Embryophyta</taxon>
        <taxon>Tracheophyta</taxon>
        <taxon>Spermatophyta</taxon>
        <taxon>Magnoliopsida</taxon>
        <taxon>eudicotyledons</taxon>
        <taxon>Gunneridae</taxon>
        <taxon>Pentapetalae</taxon>
        <taxon>asterids</taxon>
        <taxon>Cornales</taxon>
        <taxon>Nyssaceae</taxon>
        <taxon>Davidia</taxon>
    </lineage>
</organism>
<proteinExistence type="predicted"/>
<reference evidence="2" key="1">
    <citation type="submission" date="2019-08" db="EMBL/GenBank/DDBJ databases">
        <title>Reference gene set and small RNA set construction with multiple tissues from Davidia involucrata Baill.</title>
        <authorList>
            <person name="Yang H."/>
            <person name="Zhou C."/>
            <person name="Li G."/>
            <person name="Wang J."/>
            <person name="Gao P."/>
            <person name="Wang M."/>
            <person name="Wang R."/>
            <person name="Zhao Y."/>
        </authorList>
    </citation>
    <scope>NUCLEOTIDE SEQUENCE</scope>
    <source>
        <tissue evidence="2">Mixed with DoveR01_LX</tissue>
    </source>
</reference>
<dbReference type="EMBL" id="GHES01039005">
    <property type="protein sequence ID" value="MPA69564.1"/>
    <property type="molecule type" value="Transcribed_RNA"/>
</dbReference>
<dbReference type="PANTHER" id="PTHR36395:SF1">
    <property type="entry name" value="RING-H2 ZINC FINGER PROTEIN"/>
    <property type="match status" value="1"/>
</dbReference>
<gene>
    <name evidence="2" type="ORF">Din_039005</name>
</gene>
<dbReference type="AlphaFoldDB" id="A0A5B7BM95"/>
<evidence type="ECO:0000313" key="2">
    <source>
        <dbReference type="EMBL" id="MPA69564.1"/>
    </source>
</evidence>